<dbReference type="InterPro" id="IPR014748">
    <property type="entry name" value="Enoyl-CoA_hydra_C"/>
</dbReference>
<dbReference type="OrthoDB" id="9807606at2"/>
<evidence type="ECO:0000313" key="2">
    <source>
        <dbReference type="EMBL" id="AJG19460.1"/>
    </source>
</evidence>
<gene>
    <name evidence="2" type="ORF">RR42_m2068</name>
</gene>
<name>A0A0C4Y902_9BURK</name>
<dbReference type="PANTHER" id="PTHR43802">
    <property type="entry name" value="ENOYL-COA HYDRATASE"/>
    <property type="match status" value="1"/>
</dbReference>
<evidence type="ECO:0000313" key="3">
    <source>
        <dbReference type="Proteomes" id="UP000031843"/>
    </source>
</evidence>
<dbReference type="NCBIfam" id="NF005126">
    <property type="entry name" value="PRK06563.1"/>
    <property type="match status" value="1"/>
</dbReference>
<dbReference type="GO" id="GO:0004300">
    <property type="term" value="F:enoyl-CoA hydratase activity"/>
    <property type="evidence" value="ECO:0007669"/>
    <property type="project" value="UniProtKB-EC"/>
</dbReference>
<proteinExistence type="inferred from homology"/>
<keyword evidence="2" id="KW-0456">Lyase</keyword>
<dbReference type="InterPro" id="IPR001753">
    <property type="entry name" value="Enoyl-CoA_hydra/iso"/>
</dbReference>
<comment type="similarity">
    <text evidence="1">Belongs to the enoyl-CoA hydratase/isomerase family.</text>
</comment>
<dbReference type="RefSeq" id="WP_043346277.1">
    <property type="nucleotide sequence ID" value="NZ_CP010536.1"/>
</dbReference>
<evidence type="ECO:0000256" key="1">
    <source>
        <dbReference type="ARBA" id="ARBA00005254"/>
    </source>
</evidence>
<dbReference type="Gene3D" id="3.90.226.10">
    <property type="entry name" value="2-enoyl-CoA Hydratase, Chain A, domain 1"/>
    <property type="match status" value="1"/>
</dbReference>
<organism evidence="2 3">
    <name type="scientific">Cupriavidus basilensis</name>
    <dbReference type="NCBI Taxonomy" id="68895"/>
    <lineage>
        <taxon>Bacteria</taxon>
        <taxon>Pseudomonadati</taxon>
        <taxon>Pseudomonadota</taxon>
        <taxon>Betaproteobacteria</taxon>
        <taxon>Burkholderiales</taxon>
        <taxon>Burkholderiaceae</taxon>
        <taxon>Cupriavidus</taxon>
    </lineage>
</organism>
<protein>
    <submittedName>
        <fullName evidence="2">Enoyl-CoA hydratase</fullName>
        <ecNumber evidence="2">4.2.1.17</ecNumber>
    </submittedName>
</protein>
<dbReference type="Pfam" id="PF00378">
    <property type="entry name" value="ECH_1"/>
    <property type="match status" value="1"/>
</dbReference>
<accession>A0A0C4Y902</accession>
<keyword evidence="3" id="KW-1185">Reference proteome</keyword>
<dbReference type="InterPro" id="IPR029045">
    <property type="entry name" value="ClpP/crotonase-like_dom_sf"/>
</dbReference>
<dbReference type="EC" id="4.2.1.17" evidence="2"/>
<dbReference type="STRING" id="68895.RR42_m2068"/>
<dbReference type="SUPFAM" id="SSF52096">
    <property type="entry name" value="ClpP/crotonase"/>
    <property type="match status" value="1"/>
</dbReference>
<reference evidence="2 3" key="1">
    <citation type="journal article" date="2015" name="Genome Announc.">
        <title>Complete Genome Sequence of Cupriavidus basilensis 4G11, Isolated from the Oak Ridge Field Research Center Site.</title>
        <authorList>
            <person name="Ray J."/>
            <person name="Waters R.J."/>
            <person name="Skerker J.M."/>
            <person name="Kuehl J.V."/>
            <person name="Price M.N."/>
            <person name="Huang J."/>
            <person name="Chakraborty R."/>
            <person name="Arkin A.P."/>
            <person name="Deutschbauer A."/>
        </authorList>
    </citation>
    <scope>NUCLEOTIDE SEQUENCE [LARGE SCALE GENOMIC DNA]</scope>
    <source>
        <strain evidence="2">4G11</strain>
    </source>
</reference>
<dbReference type="Proteomes" id="UP000031843">
    <property type="component" value="Chromosome main"/>
</dbReference>
<dbReference type="EMBL" id="CP010536">
    <property type="protein sequence ID" value="AJG19460.1"/>
    <property type="molecule type" value="Genomic_DNA"/>
</dbReference>
<sequence>MSNTAATPEVRMTIEDHIAIISLDNAAKKNAITPELMQQLSQRLTEFDNDDNLWVAVLDPAGEHTTAGLDMPKFFGPTATAKPIPDDQIDPFGLEKRCRKPLISVVHGITYTIGIEQMLASDIVIAADTARFCQLESKRGIAPLGGAHFRYLTRTGWGNAMYHLFLCDEFSAAEAYRCGFVQEVHPYGRHRERAMEIARLICKVAPIGLRATKAAALTYIEHGEKAAIEVIPQVRDQVFASEDFKEGIQSFVERREARFQGR</sequence>
<dbReference type="AlphaFoldDB" id="A0A0C4Y902"/>
<dbReference type="Gene3D" id="1.10.12.10">
    <property type="entry name" value="Lyase 2-enoyl-coa Hydratase, Chain A, domain 2"/>
    <property type="match status" value="1"/>
</dbReference>
<dbReference type="KEGG" id="cbw:RR42_m2068"/>
<dbReference type="CDD" id="cd06558">
    <property type="entry name" value="crotonase-like"/>
    <property type="match status" value="1"/>
</dbReference>
<dbReference type="PANTHER" id="PTHR43802:SF1">
    <property type="entry name" value="IP11341P-RELATED"/>
    <property type="match status" value="1"/>
</dbReference>